<dbReference type="AlphaFoldDB" id="A0A9D4N793"/>
<reference evidence="2" key="2">
    <citation type="submission" date="2020-11" db="EMBL/GenBank/DDBJ databases">
        <authorList>
            <person name="McCartney M.A."/>
            <person name="Auch B."/>
            <person name="Kono T."/>
            <person name="Mallez S."/>
            <person name="Becker A."/>
            <person name="Gohl D.M."/>
            <person name="Silverstein K.A.T."/>
            <person name="Koren S."/>
            <person name="Bechman K.B."/>
            <person name="Herman A."/>
            <person name="Abrahante J.E."/>
            <person name="Garbe J."/>
        </authorList>
    </citation>
    <scope>NUCLEOTIDE SEQUENCE</scope>
    <source>
        <strain evidence="2">Duluth1</strain>
        <tissue evidence="2">Whole animal</tissue>
    </source>
</reference>
<keyword evidence="3" id="KW-1185">Reference proteome</keyword>
<organism evidence="2 3">
    <name type="scientific">Dreissena polymorpha</name>
    <name type="common">Zebra mussel</name>
    <name type="synonym">Mytilus polymorpha</name>
    <dbReference type="NCBI Taxonomy" id="45954"/>
    <lineage>
        <taxon>Eukaryota</taxon>
        <taxon>Metazoa</taxon>
        <taxon>Spiralia</taxon>
        <taxon>Lophotrochozoa</taxon>
        <taxon>Mollusca</taxon>
        <taxon>Bivalvia</taxon>
        <taxon>Autobranchia</taxon>
        <taxon>Heteroconchia</taxon>
        <taxon>Euheterodonta</taxon>
        <taxon>Imparidentia</taxon>
        <taxon>Neoheterodontei</taxon>
        <taxon>Myida</taxon>
        <taxon>Dreissenoidea</taxon>
        <taxon>Dreissenidae</taxon>
        <taxon>Dreissena</taxon>
    </lineage>
</organism>
<feature type="region of interest" description="Disordered" evidence="1">
    <location>
        <begin position="66"/>
        <end position="118"/>
    </location>
</feature>
<protein>
    <submittedName>
        <fullName evidence="2">Uncharacterized protein</fullName>
    </submittedName>
</protein>
<evidence type="ECO:0000313" key="3">
    <source>
        <dbReference type="Proteomes" id="UP000828390"/>
    </source>
</evidence>
<proteinExistence type="predicted"/>
<evidence type="ECO:0000313" key="2">
    <source>
        <dbReference type="EMBL" id="KAH3889121.1"/>
    </source>
</evidence>
<sequence length="118" mass="12665">MSDLNPPGGTCMVWMGVCAMAWAGDVHQIRLPALFQMTPKDISHAVCSYCRLPFLHTYTVTTPALNGAIPASDPTEQRQRPGYTGDNRGSTWKALGTTGTASGTTGTAPSERRFTFVT</sequence>
<name>A0A9D4N793_DREPO</name>
<accession>A0A9D4N793</accession>
<feature type="compositionally biased region" description="Low complexity" evidence="1">
    <location>
        <begin position="96"/>
        <end position="108"/>
    </location>
</feature>
<evidence type="ECO:0000256" key="1">
    <source>
        <dbReference type="SAM" id="MobiDB-lite"/>
    </source>
</evidence>
<dbReference type="EMBL" id="JAIWYP010000001">
    <property type="protein sequence ID" value="KAH3889121.1"/>
    <property type="molecule type" value="Genomic_DNA"/>
</dbReference>
<gene>
    <name evidence="2" type="ORF">DPMN_013171</name>
</gene>
<dbReference type="Proteomes" id="UP000828390">
    <property type="component" value="Unassembled WGS sequence"/>
</dbReference>
<reference evidence="2" key="1">
    <citation type="journal article" date="2019" name="bioRxiv">
        <title>The Genome of the Zebra Mussel, Dreissena polymorpha: A Resource for Invasive Species Research.</title>
        <authorList>
            <person name="McCartney M.A."/>
            <person name="Auch B."/>
            <person name="Kono T."/>
            <person name="Mallez S."/>
            <person name="Zhang Y."/>
            <person name="Obille A."/>
            <person name="Becker A."/>
            <person name="Abrahante J.E."/>
            <person name="Garbe J."/>
            <person name="Badalamenti J.P."/>
            <person name="Herman A."/>
            <person name="Mangelson H."/>
            <person name="Liachko I."/>
            <person name="Sullivan S."/>
            <person name="Sone E.D."/>
            <person name="Koren S."/>
            <person name="Silverstein K.A.T."/>
            <person name="Beckman K.B."/>
            <person name="Gohl D.M."/>
        </authorList>
    </citation>
    <scope>NUCLEOTIDE SEQUENCE</scope>
    <source>
        <strain evidence="2">Duluth1</strain>
        <tissue evidence="2">Whole animal</tissue>
    </source>
</reference>
<comment type="caution">
    <text evidence="2">The sequence shown here is derived from an EMBL/GenBank/DDBJ whole genome shotgun (WGS) entry which is preliminary data.</text>
</comment>